<keyword evidence="3" id="KW-0456">Lyase</keyword>
<dbReference type="EC" id="4.2.1.106" evidence="3"/>
<accession>A0A5S9NW28</accession>
<name>A0A5S9NW28_9GAMM</name>
<dbReference type="AlphaFoldDB" id="A0A5S9NW28"/>
<evidence type="ECO:0000313" key="2">
    <source>
        <dbReference type="EMBL" id="CAA0088635.1"/>
    </source>
</evidence>
<dbReference type="Proteomes" id="UP000439591">
    <property type="component" value="Unassembled WGS sequence"/>
</dbReference>
<sequence>MTASLNALLAIETIKKLKYTYLRAVDTHDWELLTTTLSEDCSARYDDGKYSFDNRDQLINGLKGHMDSPQVITMHNCHHPEIEFIDESTATGKWYLQDLVFNKDQNWMLFGTAIYTDQYRLDDGIWRICHTEYQRIMETINAPIPATLSFTYSMFDHQ</sequence>
<evidence type="ECO:0000313" key="5">
    <source>
        <dbReference type="Proteomes" id="UP000439591"/>
    </source>
</evidence>
<keyword evidence="4" id="KW-1185">Reference proteome</keyword>
<dbReference type="InterPro" id="IPR037401">
    <property type="entry name" value="SnoaL-like"/>
</dbReference>
<feature type="domain" description="SnoaL-like" evidence="1">
    <location>
        <begin position="7"/>
        <end position="131"/>
    </location>
</feature>
<evidence type="ECO:0000313" key="3">
    <source>
        <dbReference type="EMBL" id="CAA0094802.1"/>
    </source>
</evidence>
<dbReference type="EMBL" id="CACSIK010000001">
    <property type="protein sequence ID" value="CAA0088635.1"/>
    <property type="molecule type" value="Genomic_DNA"/>
</dbReference>
<dbReference type="OrthoDB" id="4571298at2"/>
<gene>
    <name evidence="3" type="primary">baiE</name>
    <name evidence="2" type="ORF">IHBHHGIJ_01583</name>
    <name evidence="3" type="ORF">KFEGEMFD_01185</name>
</gene>
<dbReference type="InterPro" id="IPR032710">
    <property type="entry name" value="NTF2-like_dom_sf"/>
</dbReference>
<dbReference type="Proteomes" id="UP000435877">
    <property type="component" value="Unassembled WGS sequence"/>
</dbReference>
<evidence type="ECO:0000259" key="1">
    <source>
        <dbReference type="Pfam" id="PF13577"/>
    </source>
</evidence>
<dbReference type="SUPFAM" id="SSF54427">
    <property type="entry name" value="NTF2-like"/>
    <property type="match status" value="1"/>
</dbReference>
<proteinExistence type="predicted"/>
<dbReference type="Gene3D" id="3.10.450.50">
    <property type="match status" value="1"/>
</dbReference>
<protein>
    <submittedName>
        <fullName evidence="3">Bile acid 7-alpha dehydratase</fullName>
        <ecNumber evidence="3">4.2.1.106</ecNumber>
    </submittedName>
</protein>
<reference evidence="4 5" key="1">
    <citation type="submission" date="2019-11" db="EMBL/GenBank/DDBJ databases">
        <authorList>
            <person name="Holert J."/>
        </authorList>
    </citation>
    <scope>NUCLEOTIDE SEQUENCE [LARGE SCALE GENOMIC DNA]</scope>
    <source>
        <strain evidence="3">BC3_2A</strain>
        <strain evidence="2">SB11_1A</strain>
    </source>
</reference>
<dbReference type="RefSeq" id="WP_159268241.1">
    <property type="nucleotide sequence ID" value="NZ_CACSIK010000001.1"/>
</dbReference>
<dbReference type="GO" id="GO:0033988">
    <property type="term" value="F:bile-acid 7alpha-dehydratase activity"/>
    <property type="evidence" value="ECO:0007669"/>
    <property type="project" value="UniProtKB-EC"/>
</dbReference>
<dbReference type="EMBL" id="CACSIM010000002">
    <property type="protein sequence ID" value="CAA0094802.1"/>
    <property type="molecule type" value="Genomic_DNA"/>
</dbReference>
<organism evidence="3 5">
    <name type="scientific">Zhongshania aliphaticivorans</name>
    <dbReference type="NCBI Taxonomy" id="1470434"/>
    <lineage>
        <taxon>Bacteria</taxon>
        <taxon>Pseudomonadati</taxon>
        <taxon>Pseudomonadota</taxon>
        <taxon>Gammaproteobacteria</taxon>
        <taxon>Cellvibrionales</taxon>
        <taxon>Spongiibacteraceae</taxon>
        <taxon>Zhongshania</taxon>
    </lineage>
</organism>
<dbReference type="Pfam" id="PF13577">
    <property type="entry name" value="SnoaL_4"/>
    <property type="match status" value="1"/>
</dbReference>
<evidence type="ECO:0000313" key="4">
    <source>
        <dbReference type="Proteomes" id="UP000435877"/>
    </source>
</evidence>